<keyword evidence="3 6" id="KW-0812">Transmembrane</keyword>
<evidence type="ECO:0000256" key="1">
    <source>
        <dbReference type="ARBA" id="ARBA00004651"/>
    </source>
</evidence>
<evidence type="ECO:0000256" key="6">
    <source>
        <dbReference type="SAM" id="Phobius"/>
    </source>
</evidence>
<evidence type="ECO:0000313" key="8">
    <source>
        <dbReference type="EMBL" id="HHP81901.1"/>
    </source>
</evidence>
<sequence length="85" mass="9619">MNVLLIPYLIIIFCSTLSTFLAYLIVKEQDLIVATLLLLGQGVLYSLLYFLLMAPDLFITYVPVSVGVVPLLLFLLIKKTERIEQ</sequence>
<evidence type="ECO:0000259" key="7">
    <source>
        <dbReference type="Pfam" id="PF13244"/>
    </source>
</evidence>
<keyword evidence="5 6" id="KW-0472">Membrane</keyword>
<gene>
    <name evidence="8" type="ORF">ENM84_04470</name>
</gene>
<evidence type="ECO:0000256" key="3">
    <source>
        <dbReference type="ARBA" id="ARBA00022692"/>
    </source>
</evidence>
<name>A0A7C5XHQ4_9CREN</name>
<reference evidence="8" key="1">
    <citation type="journal article" date="2020" name="mSystems">
        <title>Genome- and Community-Level Interaction Insights into Carbon Utilization and Element Cycling Functions of Hydrothermarchaeota in Hydrothermal Sediment.</title>
        <authorList>
            <person name="Zhou Z."/>
            <person name="Liu Y."/>
            <person name="Xu W."/>
            <person name="Pan J."/>
            <person name="Luo Z.H."/>
            <person name="Li M."/>
        </authorList>
    </citation>
    <scope>NUCLEOTIDE SEQUENCE [LARGE SCALE GENOMIC DNA]</scope>
    <source>
        <strain evidence="8">SpSt-1121</strain>
    </source>
</reference>
<organism evidence="8">
    <name type="scientific">Ignisphaera aggregans</name>
    <dbReference type="NCBI Taxonomy" id="334771"/>
    <lineage>
        <taxon>Archaea</taxon>
        <taxon>Thermoproteota</taxon>
        <taxon>Thermoprotei</taxon>
        <taxon>Desulfurococcales</taxon>
        <taxon>Desulfurococcaceae</taxon>
        <taxon>Ignisphaera</taxon>
    </lineage>
</organism>
<feature type="transmembrane region" description="Helical" evidence="6">
    <location>
        <begin position="31"/>
        <end position="52"/>
    </location>
</feature>
<feature type="transmembrane region" description="Helical" evidence="6">
    <location>
        <begin position="6"/>
        <end position="26"/>
    </location>
</feature>
<keyword evidence="2" id="KW-1003">Cell membrane</keyword>
<evidence type="ECO:0000256" key="4">
    <source>
        <dbReference type="ARBA" id="ARBA00022989"/>
    </source>
</evidence>
<feature type="transmembrane region" description="Helical" evidence="6">
    <location>
        <begin position="58"/>
        <end position="77"/>
    </location>
</feature>
<dbReference type="InterPro" id="IPR025383">
    <property type="entry name" value="MrpA_C/MbhD"/>
</dbReference>
<feature type="domain" description="MrpA C-terminal/MbhD" evidence="7">
    <location>
        <begin position="18"/>
        <end position="82"/>
    </location>
</feature>
<dbReference type="GO" id="GO:0005886">
    <property type="term" value="C:plasma membrane"/>
    <property type="evidence" value="ECO:0007669"/>
    <property type="project" value="UniProtKB-SubCell"/>
</dbReference>
<comment type="subcellular location">
    <subcellularLocation>
        <location evidence="1">Cell membrane</location>
        <topology evidence="1">Multi-pass membrane protein</topology>
    </subcellularLocation>
</comment>
<dbReference type="Pfam" id="PF13244">
    <property type="entry name" value="MbhD"/>
    <property type="match status" value="1"/>
</dbReference>
<proteinExistence type="predicted"/>
<evidence type="ECO:0000256" key="5">
    <source>
        <dbReference type="ARBA" id="ARBA00023136"/>
    </source>
</evidence>
<evidence type="ECO:0000256" key="2">
    <source>
        <dbReference type="ARBA" id="ARBA00022475"/>
    </source>
</evidence>
<comment type="caution">
    <text evidence="8">The sequence shown here is derived from an EMBL/GenBank/DDBJ whole genome shotgun (WGS) entry which is preliminary data.</text>
</comment>
<keyword evidence="4 6" id="KW-1133">Transmembrane helix</keyword>
<dbReference type="AlphaFoldDB" id="A0A7C5XHQ4"/>
<accession>A0A7C5XHQ4</accession>
<protein>
    <submittedName>
        <fullName evidence="8">DUF4040 domain-containing protein</fullName>
    </submittedName>
</protein>
<dbReference type="EMBL" id="DRZI01000191">
    <property type="protein sequence ID" value="HHP81901.1"/>
    <property type="molecule type" value="Genomic_DNA"/>
</dbReference>